<dbReference type="RefSeq" id="WP_079606597.1">
    <property type="nucleotide sequence ID" value="NZ_LT670817.1"/>
</dbReference>
<dbReference type="EMBL" id="LT670817">
    <property type="protein sequence ID" value="SHI14011.1"/>
    <property type="molecule type" value="Genomic_DNA"/>
</dbReference>
<dbReference type="AlphaFoldDB" id="A0A1M5YQ00"/>
<name>A0A1M5YQ00_9BRAD</name>
<evidence type="ECO:0000313" key="2">
    <source>
        <dbReference type="Proteomes" id="UP000189796"/>
    </source>
</evidence>
<gene>
    <name evidence="1" type="ORF">SAMN05443248_8614</name>
</gene>
<organism evidence="1 2">
    <name type="scientific">Bradyrhizobium erythrophlei</name>
    <dbReference type="NCBI Taxonomy" id="1437360"/>
    <lineage>
        <taxon>Bacteria</taxon>
        <taxon>Pseudomonadati</taxon>
        <taxon>Pseudomonadota</taxon>
        <taxon>Alphaproteobacteria</taxon>
        <taxon>Hyphomicrobiales</taxon>
        <taxon>Nitrobacteraceae</taxon>
        <taxon>Bradyrhizobium</taxon>
    </lineage>
</organism>
<protein>
    <recommendedName>
        <fullName evidence="3">WYL domain-containing protein</fullName>
    </recommendedName>
</protein>
<accession>A0A1M5YQ00</accession>
<dbReference type="Proteomes" id="UP000189796">
    <property type="component" value="Chromosome I"/>
</dbReference>
<dbReference type="OrthoDB" id="8265777at2"/>
<reference evidence="1 2" key="1">
    <citation type="submission" date="2016-11" db="EMBL/GenBank/DDBJ databases">
        <authorList>
            <person name="Jaros S."/>
            <person name="Januszkiewicz K."/>
            <person name="Wedrychowicz H."/>
        </authorList>
    </citation>
    <scope>NUCLEOTIDE SEQUENCE [LARGE SCALE GENOMIC DNA]</scope>
    <source>
        <strain evidence="1 2">GAS138</strain>
    </source>
</reference>
<sequence>MWAQTACEALQSGHVLQLRYDGYTRDVEVHAVGITKENHAIMRVWQVAGGSVSHEPVGWKLLRLDEAAGAFVTKLKSLAPRPGYKRGDKVMSRIECQL</sequence>
<evidence type="ECO:0008006" key="3">
    <source>
        <dbReference type="Google" id="ProtNLM"/>
    </source>
</evidence>
<evidence type="ECO:0000313" key="1">
    <source>
        <dbReference type="EMBL" id="SHI14011.1"/>
    </source>
</evidence>
<proteinExistence type="predicted"/>